<dbReference type="PANTHER" id="PTHR33607">
    <property type="entry name" value="ENDONUCLEASE-1"/>
    <property type="match status" value="1"/>
</dbReference>
<accession>A0ABU3VS64</accession>
<dbReference type="InterPro" id="IPR007346">
    <property type="entry name" value="Endonuclease-I"/>
</dbReference>
<keyword evidence="2" id="KW-0540">Nuclease</keyword>
<keyword evidence="5" id="KW-0255">Endonuclease</keyword>
<name>A0ABU3VS64_9GAMM</name>
<evidence type="ECO:0000313" key="6">
    <source>
        <dbReference type="Proteomes" id="UP001269819"/>
    </source>
</evidence>
<keyword evidence="3" id="KW-0378">Hydrolase</keyword>
<organism evidence="5 6">
    <name type="scientific">Marinobacter xestospongiae</name>
    <dbReference type="NCBI Taxonomy" id="994319"/>
    <lineage>
        <taxon>Bacteria</taxon>
        <taxon>Pseudomonadati</taxon>
        <taxon>Pseudomonadota</taxon>
        <taxon>Gammaproteobacteria</taxon>
        <taxon>Pseudomonadales</taxon>
        <taxon>Marinobacteraceae</taxon>
        <taxon>Marinobacter</taxon>
    </lineage>
</organism>
<dbReference type="InterPro" id="IPR044925">
    <property type="entry name" value="His-Me_finger_sf"/>
</dbReference>
<protein>
    <submittedName>
        <fullName evidence="5">Endonuclease</fullName>
    </submittedName>
</protein>
<feature type="signal peptide" evidence="4">
    <location>
        <begin position="1"/>
        <end position="27"/>
    </location>
</feature>
<keyword evidence="6" id="KW-1185">Reference proteome</keyword>
<dbReference type="SUPFAM" id="SSF54060">
    <property type="entry name" value="His-Me finger endonucleases"/>
    <property type="match status" value="1"/>
</dbReference>
<sequence length="216" mass="24589">MTQLGTVISTRMLALLCPLLWAGPVPAADVTSPSPESVIEERFWGHLNADGGKTFFCDTPFTSKGFLITQGYVYPLSHVRTALRCGTPRQCEKDERYRRIASDLHNMVPVQSRVEMRRRNAKYEQLTESTPVGECEIRESTQFIEPPGRIKGDVARIVAYMVDTYHLPWLGTAVTFQNWNELDPPDDTELTRHRRIRDLQGNANRFVTAPEQMAHL</sequence>
<dbReference type="Pfam" id="PF04231">
    <property type="entry name" value="Endonuclease_1"/>
    <property type="match status" value="1"/>
</dbReference>
<keyword evidence="4" id="KW-0732">Signal</keyword>
<dbReference type="EMBL" id="JAWIIJ010000001">
    <property type="protein sequence ID" value="MDV2077114.1"/>
    <property type="molecule type" value="Genomic_DNA"/>
</dbReference>
<feature type="chain" id="PRO_5047140616" evidence="4">
    <location>
        <begin position="28"/>
        <end position="216"/>
    </location>
</feature>
<evidence type="ECO:0000256" key="4">
    <source>
        <dbReference type="SAM" id="SignalP"/>
    </source>
</evidence>
<evidence type="ECO:0000313" key="5">
    <source>
        <dbReference type="EMBL" id="MDV2077114.1"/>
    </source>
</evidence>
<proteinExistence type="inferred from homology"/>
<comment type="caution">
    <text evidence="5">The sequence shown here is derived from an EMBL/GenBank/DDBJ whole genome shotgun (WGS) entry which is preliminary data.</text>
</comment>
<dbReference type="Proteomes" id="UP001269819">
    <property type="component" value="Unassembled WGS sequence"/>
</dbReference>
<comment type="similarity">
    <text evidence="1">Belongs to the EndA/NucM nuclease family.</text>
</comment>
<reference evidence="5 6" key="1">
    <citation type="submission" date="2023-10" db="EMBL/GenBank/DDBJ databases">
        <title>Characteristics and mechanism of a salt-tolerant marine origin heterotrophic nitrifying- aerobic denitrifying bacteria Marinobacter xestospongiae HN1.</title>
        <authorList>
            <person name="Qi R."/>
        </authorList>
    </citation>
    <scope>NUCLEOTIDE SEQUENCE [LARGE SCALE GENOMIC DNA]</scope>
    <source>
        <strain evidence="5 6">HN1</strain>
    </source>
</reference>
<dbReference type="PANTHER" id="PTHR33607:SF2">
    <property type="entry name" value="ENDONUCLEASE-1"/>
    <property type="match status" value="1"/>
</dbReference>
<evidence type="ECO:0000256" key="3">
    <source>
        <dbReference type="ARBA" id="ARBA00022801"/>
    </source>
</evidence>
<dbReference type="RefSeq" id="WP_316972126.1">
    <property type="nucleotide sequence ID" value="NZ_JAWIIJ010000001.1"/>
</dbReference>
<evidence type="ECO:0000256" key="1">
    <source>
        <dbReference type="ARBA" id="ARBA00006429"/>
    </source>
</evidence>
<dbReference type="GO" id="GO:0004519">
    <property type="term" value="F:endonuclease activity"/>
    <property type="evidence" value="ECO:0007669"/>
    <property type="project" value="UniProtKB-KW"/>
</dbReference>
<gene>
    <name evidence="5" type="ORF">RYS15_00390</name>
</gene>
<evidence type="ECO:0000256" key="2">
    <source>
        <dbReference type="ARBA" id="ARBA00022722"/>
    </source>
</evidence>